<dbReference type="PANTHER" id="PTHR32305">
    <property type="match status" value="1"/>
</dbReference>
<evidence type="ECO:0000256" key="2">
    <source>
        <dbReference type="SAM" id="Phobius"/>
    </source>
</evidence>
<protein>
    <recommendedName>
        <fullName evidence="7">RHS repeat protein</fullName>
    </recommendedName>
</protein>
<dbReference type="InterPro" id="IPR031325">
    <property type="entry name" value="RHS_repeat"/>
</dbReference>
<dbReference type="PANTHER" id="PTHR32305:SF15">
    <property type="entry name" value="PROTEIN RHSA-RELATED"/>
    <property type="match status" value="1"/>
</dbReference>
<dbReference type="Pfam" id="PF25023">
    <property type="entry name" value="TEN_YD-shell"/>
    <property type="match status" value="4"/>
</dbReference>
<evidence type="ECO:0000313" key="6">
    <source>
        <dbReference type="Proteomes" id="UP000277582"/>
    </source>
</evidence>
<evidence type="ECO:0000259" key="3">
    <source>
        <dbReference type="Pfam" id="PF20148"/>
    </source>
</evidence>
<dbReference type="InterPro" id="IPR006530">
    <property type="entry name" value="YD"/>
</dbReference>
<dbReference type="Pfam" id="PF20148">
    <property type="entry name" value="DUF6531"/>
    <property type="match status" value="1"/>
</dbReference>
<dbReference type="InterPro" id="IPR045351">
    <property type="entry name" value="DUF6531"/>
</dbReference>
<proteinExistence type="predicted"/>
<keyword evidence="1" id="KW-0677">Repeat</keyword>
<gene>
    <name evidence="5" type="ORF">D6D85_08815</name>
</gene>
<dbReference type="NCBIfam" id="TIGR03696">
    <property type="entry name" value="Rhs_assc_core"/>
    <property type="match status" value="1"/>
</dbReference>
<dbReference type="InterPro" id="IPR056823">
    <property type="entry name" value="TEN-like_YD-shell"/>
</dbReference>
<dbReference type="EMBL" id="RCOS01000101">
    <property type="protein sequence ID" value="RSN74081.1"/>
    <property type="molecule type" value="Genomic_DNA"/>
</dbReference>
<dbReference type="Pfam" id="PF05593">
    <property type="entry name" value="RHS_repeat"/>
    <property type="match status" value="1"/>
</dbReference>
<dbReference type="NCBIfam" id="TIGR01643">
    <property type="entry name" value="YD_repeat_2x"/>
    <property type="match status" value="9"/>
</dbReference>
<keyword evidence="2" id="KW-0472">Membrane</keyword>
<feature type="domain" description="Teneurin-like YD-shell" evidence="4">
    <location>
        <begin position="1075"/>
        <end position="1419"/>
    </location>
</feature>
<feature type="transmembrane region" description="Helical" evidence="2">
    <location>
        <begin position="1462"/>
        <end position="1484"/>
    </location>
</feature>
<feature type="transmembrane region" description="Helical" evidence="2">
    <location>
        <begin position="1428"/>
        <end position="1450"/>
    </location>
</feature>
<keyword evidence="2" id="KW-1133">Transmembrane helix</keyword>
<feature type="domain" description="Teneurin-like YD-shell" evidence="4">
    <location>
        <begin position="877"/>
        <end position="997"/>
    </location>
</feature>
<feature type="domain" description="DUF6531" evidence="3">
    <location>
        <begin position="378"/>
        <end position="448"/>
    </location>
</feature>
<evidence type="ECO:0000256" key="1">
    <source>
        <dbReference type="ARBA" id="ARBA00022737"/>
    </source>
</evidence>
<dbReference type="Gene3D" id="2.180.10.10">
    <property type="entry name" value="RHS repeat-associated core"/>
    <property type="match status" value="3"/>
</dbReference>
<organism evidence="5 6">
    <name type="scientific">Candidatus Methanodesulfokora washburnensis</name>
    <dbReference type="NCBI Taxonomy" id="2478471"/>
    <lineage>
        <taxon>Archaea</taxon>
        <taxon>Thermoproteota</taxon>
        <taxon>Candidatus Korarchaeia</taxon>
        <taxon>Candidatus Korarchaeia incertae sedis</taxon>
        <taxon>Candidatus Methanodesulfokora</taxon>
    </lineage>
</organism>
<comment type="caution">
    <text evidence="5">The sequence shown here is derived from an EMBL/GenBank/DDBJ whole genome shotgun (WGS) entry which is preliminary data.</text>
</comment>
<keyword evidence="2" id="KW-0812">Transmembrane</keyword>
<evidence type="ECO:0008006" key="7">
    <source>
        <dbReference type="Google" id="ProtNLM"/>
    </source>
</evidence>
<feature type="transmembrane region" description="Helical" evidence="2">
    <location>
        <begin position="14"/>
        <end position="30"/>
    </location>
</feature>
<evidence type="ECO:0000313" key="5">
    <source>
        <dbReference type="EMBL" id="RSN74081.1"/>
    </source>
</evidence>
<dbReference type="InterPro" id="IPR022385">
    <property type="entry name" value="Rhs_assc_core"/>
</dbReference>
<feature type="transmembrane region" description="Helical" evidence="2">
    <location>
        <begin position="1514"/>
        <end position="1532"/>
    </location>
</feature>
<name>A0A429GJP2_9CREN</name>
<keyword evidence="6" id="KW-1185">Reference proteome</keyword>
<feature type="transmembrane region" description="Helical" evidence="2">
    <location>
        <begin position="37"/>
        <end position="62"/>
    </location>
</feature>
<dbReference type="InterPro" id="IPR050708">
    <property type="entry name" value="T6SS_VgrG/RHS"/>
</dbReference>
<reference evidence="5 6" key="1">
    <citation type="submission" date="2018-10" db="EMBL/GenBank/DDBJ databases">
        <title>Co-occurring genomic capacity for anaerobic methane metabolism and dissimilatory sulfite reduction discovered in the Korarchaeota.</title>
        <authorList>
            <person name="Mckay L.J."/>
            <person name="Dlakic M."/>
            <person name="Fields M.W."/>
            <person name="Delmont T.O."/>
            <person name="Eren A.M."/>
            <person name="Jay Z.J."/>
            <person name="Klingelsmith K.B."/>
            <person name="Rusch D.B."/>
            <person name="Inskeep W.P."/>
        </authorList>
    </citation>
    <scope>NUCLEOTIDE SEQUENCE [LARGE SCALE GENOMIC DNA]</scope>
    <source>
        <strain evidence="5 6">MDKW</strain>
    </source>
</reference>
<accession>A0A429GJP2</accession>
<sequence>MHKSCHPQLIFPKVALRIICNMIVAVNALLRGKSRKILALATISILLFPSALTLVNACPLFVNENARFLTNISVSPLNLTVDYLQDEVHKNMPVFSVSSNESYVLKLDFYLTDNTTSVFFKVLRCGNQSFPEVTRVMVPPNRTAIGWNTIYLNVPSPDDSGMNEAGIYMLKVVGVAGHLNGSWDAPFKDGIFSGRKPEDLGWDDFEVAYQLAVKVGGEHKNPFIRDLSLTPSKVFLSPGEYFYVTARYYRTYYCPSDYFKFFIRDGSIAEIGRWAAGYWQMVPYGWQTFTIELKAPDKPGIYTIKAVGCSGHGTYSYLGVNWNDPRVDGGFRGHKPEELSWDFYEVASEFTIFVNITLERLPIYTTYGRPPYSVFTREPVNVITGNYLYQKRDLFIQARGLSISFYRTYNSRDPYSGPLGHGWTHNFNIRLEILNQTVVVFNEDGRGEIYRLGPDGKYIPSPGVFDNLTRNPDGTFTLIRKDSRIKLHFDPSGKLLSIEDRNGNKINLIYEGSKLSKVVDASGREVLKFNYDSQLRIVSIEDVIGRHVYYKYDENGDLVEAVDVRGSSTKYVYQNHKITKIIDPRGKLVLTNYYDDLGRVIKQVDAFGYETSFEYLDGETIVRDPMGNKWTYYYDEAWRITKEVDPLGRSTAYSYDERGNLVKITDKRGNSILLEYNERGDLVKVVDRSGTISHLRYDNASNLVEFIDQAGNRIEMSYDARGNLLSIKNQKGNVMRFSYDEFGQLREIVDAKGGTFAFEYDDHGNVIRMRDPGNSTWSYSYDEIGRLLSATDPLGNSIHLVYDNDWSVVKKIDQVGAVTSFIYDESGNLIEQIDPMGYSMKYVYDNASRLIEVIDPLGRVTRYEYNPLWLLSSVIDSNGRRTSYEYDPNGNLIRISDPIGREISFTYDPNGNVLSQTDRMGRTISYKYDADDRLTEIAYPNGQKISILYDVLGRVVKITNGTRQMTFEYDEVGNLLNYVDWNGRKISYAYDELNRVISITYPDNKTVFYEYNALSRLKSVRDWRGRTTAYEYDPMGYPVKAIYPNGIEVSYEWDPAHRLTKITTQRKAGGASILIVSYEYSYDLDGRRTSVKKVEFGREKEEIINYRYDPIGQLIEVSSGKWRRSYFYDNVGNLIKMVEEEGEAKKLARTTNYYYNELNQLVKIEYPDGGVEYLSYDGNGNLINETRVKGGSILEQRIYSYGFENELLKVDIQLSLCMHGKCMGNVHKVVEYGYDPLGNRVERKQLLVSPNETLLERHDFYVNDIVEPLTRVLQTYDAVDGTSSSFVYGINRIAGFKEFHPHGKHAERELEYYYVYDGLGSVVGLTNENGALIAKYSYDEFGMPSPATEAQLKLVRAIGLFPTFAFAGEDYDDVVNLIFLRARYYSPSLKRFISEDDFSGIPTVPISLNRYIYCHNSPVSYVDPTGHIVWIIGALLIGGFLAGGINLALYHFTTPPDQRSNWGYFEAFMSGFVAGATGTLASIYGGPIAGGAVAGLAGQLTSNLLEGRPFWEDLVVSTVTGGIIGGVVGAIVPKIPGLKYRGPAPTLQWRKGWPLPFGYVGKNTYRYIYRLVVSKILGKAVYAGIYLASRLIEEVFVAPYPPSGTLVIQLNKRW</sequence>
<feature type="domain" description="Teneurin-like YD-shell" evidence="4">
    <location>
        <begin position="485"/>
        <end position="669"/>
    </location>
</feature>
<dbReference type="SUPFAM" id="SSF63829">
    <property type="entry name" value="Calcium-dependent phosphotriesterase"/>
    <property type="match status" value="1"/>
</dbReference>
<evidence type="ECO:0000259" key="4">
    <source>
        <dbReference type="Pfam" id="PF25023"/>
    </source>
</evidence>
<feature type="domain" description="Teneurin-like YD-shell" evidence="4">
    <location>
        <begin position="674"/>
        <end position="867"/>
    </location>
</feature>
<dbReference type="Proteomes" id="UP000277582">
    <property type="component" value="Unassembled WGS sequence"/>
</dbReference>